<name>A0ABQ2NCP1_9ACTN</name>
<reference evidence="3" key="1">
    <citation type="journal article" date="2019" name="Int. J. Syst. Evol. Microbiol.">
        <title>The Global Catalogue of Microorganisms (GCM) 10K type strain sequencing project: providing services to taxonomists for standard genome sequencing and annotation.</title>
        <authorList>
            <consortium name="The Broad Institute Genomics Platform"/>
            <consortium name="The Broad Institute Genome Sequencing Center for Infectious Disease"/>
            <person name="Wu L."/>
            <person name="Ma J."/>
        </authorList>
    </citation>
    <scope>NUCLEOTIDE SEQUENCE [LARGE SCALE GENOMIC DNA]</scope>
    <source>
        <strain evidence="3">CGMCC 4.7371</strain>
    </source>
</reference>
<feature type="transmembrane region" description="Helical" evidence="1">
    <location>
        <begin position="6"/>
        <end position="37"/>
    </location>
</feature>
<evidence type="ECO:0000256" key="1">
    <source>
        <dbReference type="SAM" id="Phobius"/>
    </source>
</evidence>
<dbReference type="Pfam" id="PF19626">
    <property type="entry name" value="DUF6131"/>
    <property type="match status" value="1"/>
</dbReference>
<keyword evidence="1" id="KW-0812">Transmembrane</keyword>
<protein>
    <recommendedName>
        <fullName evidence="4">DUF3096 domain-containing protein</fullName>
    </recommendedName>
</protein>
<evidence type="ECO:0000313" key="2">
    <source>
        <dbReference type="EMBL" id="GGO89747.1"/>
    </source>
</evidence>
<dbReference type="EMBL" id="BMNI01000004">
    <property type="protein sequence ID" value="GGO89747.1"/>
    <property type="molecule type" value="Genomic_DNA"/>
</dbReference>
<proteinExistence type="predicted"/>
<sequence length="51" mass="5525">MIILGLVLLILGAIFNISILWTLGIILVLIGVVLWLAGSMGHSVGPRAHYW</sequence>
<dbReference type="InterPro" id="IPR046134">
    <property type="entry name" value="DUF6131"/>
</dbReference>
<comment type="caution">
    <text evidence="2">The sequence shown here is derived from an EMBL/GenBank/DDBJ whole genome shotgun (WGS) entry which is preliminary data.</text>
</comment>
<organism evidence="2 3">
    <name type="scientific">Nocardioides phosphati</name>
    <dbReference type="NCBI Taxonomy" id="1867775"/>
    <lineage>
        <taxon>Bacteria</taxon>
        <taxon>Bacillati</taxon>
        <taxon>Actinomycetota</taxon>
        <taxon>Actinomycetes</taxon>
        <taxon>Propionibacteriales</taxon>
        <taxon>Nocardioidaceae</taxon>
        <taxon>Nocardioides</taxon>
    </lineage>
</organism>
<keyword evidence="1" id="KW-1133">Transmembrane helix</keyword>
<dbReference type="Proteomes" id="UP000655410">
    <property type="component" value="Unassembled WGS sequence"/>
</dbReference>
<accession>A0ABQ2NCP1</accession>
<keyword evidence="3" id="KW-1185">Reference proteome</keyword>
<evidence type="ECO:0008006" key="4">
    <source>
        <dbReference type="Google" id="ProtNLM"/>
    </source>
</evidence>
<evidence type="ECO:0000313" key="3">
    <source>
        <dbReference type="Proteomes" id="UP000655410"/>
    </source>
</evidence>
<keyword evidence="1" id="KW-0472">Membrane</keyword>
<gene>
    <name evidence="2" type="ORF">GCM10011584_19940</name>
</gene>